<accession>A0A0B7A4H3</accession>
<protein>
    <recommendedName>
        <fullName evidence="3">Btz domain-containing protein</fullName>
    </recommendedName>
</protein>
<feature type="compositionally biased region" description="Polar residues" evidence="1">
    <location>
        <begin position="109"/>
        <end position="118"/>
    </location>
</feature>
<evidence type="ECO:0008006" key="3">
    <source>
        <dbReference type="Google" id="ProtNLM"/>
    </source>
</evidence>
<feature type="compositionally biased region" description="Basic and acidic residues" evidence="1">
    <location>
        <begin position="1"/>
        <end position="14"/>
    </location>
</feature>
<name>A0A0B7A4H3_9EUPU</name>
<organism evidence="2">
    <name type="scientific">Arion vulgaris</name>
    <dbReference type="NCBI Taxonomy" id="1028688"/>
    <lineage>
        <taxon>Eukaryota</taxon>
        <taxon>Metazoa</taxon>
        <taxon>Spiralia</taxon>
        <taxon>Lophotrochozoa</taxon>
        <taxon>Mollusca</taxon>
        <taxon>Gastropoda</taxon>
        <taxon>Heterobranchia</taxon>
        <taxon>Euthyneura</taxon>
        <taxon>Panpulmonata</taxon>
        <taxon>Eupulmonata</taxon>
        <taxon>Stylommatophora</taxon>
        <taxon>Helicina</taxon>
        <taxon>Arionoidea</taxon>
        <taxon>Arionidae</taxon>
        <taxon>Arion</taxon>
    </lineage>
</organism>
<proteinExistence type="predicted"/>
<gene>
    <name evidence="2" type="primary">ORF95831</name>
</gene>
<dbReference type="EMBL" id="HACG01028647">
    <property type="protein sequence ID" value="CEK75512.1"/>
    <property type="molecule type" value="Transcribed_RNA"/>
</dbReference>
<sequence>MQFRHVKEEVQDRRERKRDKKNKQLQKEKQETTLERAKSRKAGNIPSNQVINGTVFGRHRENYSGHKRELERGQSSPDDIWVDFSKHQVNDNEWWGKNEMPAKKRRKNNTGASSSNIMGNEWRRQEFSDDVNTSFQHSNDRGDWRKNQEQRVHGKREHSIFTPEFNWKPEMYHGFNSKMPRGKRQDEDLMQRSYDSNQFKHPQLRHAASWPAVRKSGPHFAPNKNGFSARNDRFVAMKINCDITVNIRK</sequence>
<feature type="region of interest" description="Disordered" evidence="1">
    <location>
        <begin position="97"/>
        <end position="157"/>
    </location>
</feature>
<feature type="compositionally biased region" description="Basic residues" evidence="1">
    <location>
        <begin position="15"/>
        <end position="24"/>
    </location>
</feature>
<evidence type="ECO:0000256" key="1">
    <source>
        <dbReference type="SAM" id="MobiDB-lite"/>
    </source>
</evidence>
<feature type="compositionally biased region" description="Basic and acidic residues" evidence="1">
    <location>
        <begin position="25"/>
        <end position="37"/>
    </location>
</feature>
<reference evidence="2" key="1">
    <citation type="submission" date="2014-12" db="EMBL/GenBank/DDBJ databases">
        <title>Insight into the proteome of Arion vulgaris.</title>
        <authorList>
            <person name="Aradska J."/>
            <person name="Bulat T."/>
            <person name="Smidak R."/>
            <person name="Sarate P."/>
            <person name="Gangsoo J."/>
            <person name="Sialana F."/>
            <person name="Bilban M."/>
            <person name="Lubec G."/>
        </authorList>
    </citation>
    <scope>NUCLEOTIDE SEQUENCE</scope>
    <source>
        <tissue evidence="2">Skin</tissue>
    </source>
</reference>
<feature type="compositionally biased region" description="Basic and acidic residues" evidence="1">
    <location>
        <begin position="138"/>
        <end position="152"/>
    </location>
</feature>
<dbReference type="AlphaFoldDB" id="A0A0B7A4H3"/>
<feature type="region of interest" description="Disordered" evidence="1">
    <location>
        <begin position="1"/>
        <end position="58"/>
    </location>
</feature>
<evidence type="ECO:0000313" key="2">
    <source>
        <dbReference type="EMBL" id="CEK75512.1"/>
    </source>
</evidence>